<proteinExistence type="inferred from homology"/>
<comment type="similarity">
    <text evidence="6">Belongs to the glycosyltransferase 9 family.</text>
</comment>
<evidence type="ECO:0000256" key="8">
    <source>
        <dbReference type="ARBA" id="ARBA00047503"/>
    </source>
</evidence>
<gene>
    <name evidence="9" type="primary">gmhB</name>
    <name evidence="9" type="ORF">NSPZN2_80133</name>
</gene>
<dbReference type="EMBL" id="CAJNBJ010000021">
    <property type="protein sequence ID" value="CAE6802496.1"/>
    <property type="molecule type" value="Genomic_DNA"/>
</dbReference>
<keyword evidence="3 9" id="KW-0808">Transferase</keyword>
<evidence type="ECO:0000256" key="6">
    <source>
        <dbReference type="ARBA" id="ARBA00043995"/>
    </source>
</evidence>
<evidence type="ECO:0000256" key="5">
    <source>
        <dbReference type="ARBA" id="ARBA00022801"/>
    </source>
</evidence>
<evidence type="ECO:0000313" key="9">
    <source>
        <dbReference type="EMBL" id="CAE6802496.1"/>
    </source>
</evidence>
<evidence type="ECO:0000256" key="2">
    <source>
        <dbReference type="ARBA" id="ARBA00022676"/>
    </source>
</evidence>
<accession>A0ABN7MES1</accession>
<dbReference type="InterPro" id="IPR011910">
    <property type="entry name" value="RfaF"/>
</dbReference>
<evidence type="ECO:0000313" key="10">
    <source>
        <dbReference type="Proteomes" id="UP000675880"/>
    </source>
</evidence>
<comment type="caution">
    <text evidence="9">The sequence shown here is derived from an EMBL/GenBank/DDBJ whole genome shotgun (WGS) entry which is preliminary data.</text>
</comment>
<dbReference type="Pfam" id="PF01075">
    <property type="entry name" value="Glyco_transf_9"/>
    <property type="match status" value="1"/>
</dbReference>
<name>A0ABN7MES1_9BACT</name>
<comment type="catalytic activity">
    <reaction evidence="8">
        <text>an L-alpha-D-Hep-(1-&gt;5)-[alpha-Kdo-(2-&gt;4)]-alpha-Kdo-(2-&gt;6)-lipid A + ADP-L-glycero-beta-D-manno-heptose = an L-alpha-D-Hep-(1-&gt;3)-L-alpha-D-Hep-(1-&gt;5)-[alpha-Kdo-(2-&gt;4)]-alpha-Kdo-(2-&gt;6)-lipid A + ADP + H(+)</text>
        <dbReference type="Rhea" id="RHEA:74071"/>
        <dbReference type="ChEBI" id="CHEBI:15378"/>
        <dbReference type="ChEBI" id="CHEBI:61506"/>
        <dbReference type="ChEBI" id="CHEBI:193068"/>
        <dbReference type="ChEBI" id="CHEBI:193069"/>
        <dbReference type="ChEBI" id="CHEBI:456216"/>
        <dbReference type="EC" id="2.4.99.24"/>
    </reaction>
</comment>
<protein>
    <recommendedName>
        <fullName evidence="7">lipopolysaccharide heptosyltransferase II</fullName>
        <ecNumber evidence="7">2.4.99.24</ecNumber>
    </recommendedName>
</protein>
<dbReference type="GO" id="GO:0016787">
    <property type="term" value="F:hydrolase activity"/>
    <property type="evidence" value="ECO:0007669"/>
    <property type="project" value="UniProtKB-KW"/>
</dbReference>
<dbReference type="InterPro" id="IPR036412">
    <property type="entry name" value="HAD-like_sf"/>
</dbReference>
<dbReference type="Gene3D" id="3.40.50.2000">
    <property type="entry name" value="Glycogen Phosphorylase B"/>
    <property type="match status" value="2"/>
</dbReference>
<dbReference type="RefSeq" id="WP_213044292.1">
    <property type="nucleotide sequence ID" value="NZ_CAJNBJ010000021.1"/>
</dbReference>
<keyword evidence="1" id="KW-0963">Cytoplasm</keyword>
<evidence type="ECO:0000256" key="7">
    <source>
        <dbReference type="ARBA" id="ARBA00044042"/>
    </source>
</evidence>
<dbReference type="NCBIfam" id="NF006506">
    <property type="entry name" value="PRK08942.1"/>
    <property type="match status" value="1"/>
</dbReference>
<organism evidence="9 10">
    <name type="scientific">Nitrospira defluvii</name>
    <dbReference type="NCBI Taxonomy" id="330214"/>
    <lineage>
        <taxon>Bacteria</taxon>
        <taxon>Pseudomonadati</taxon>
        <taxon>Nitrospirota</taxon>
        <taxon>Nitrospiria</taxon>
        <taxon>Nitrospirales</taxon>
        <taxon>Nitrospiraceae</taxon>
        <taxon>Nitrospira</taxon>
    </lineage>
</organism>
<dbReference type="SUPFAM" id="SSF56784">
    <property type="entry name" value="HAD-like"/>
    <property type="match status" value="1"/>
</dbReference>
<dbReference type="CDD" id="cd07503">
    <property type="entry name" value="HAD_HisB-N"/>
    <property type="match status" value="1"/>
</dbReference>
<keyword evidence="2 9" id="KW-0328">Glycosyltransferase</keyword>
<reference evidence="9 10" key="1">
    <citation type="submission" date="2021-02" db="EMBL/GenBank/DDBJ databases">
        <authorList>
            <person name="Han P."/>
        </authorList>
    </citation>
    <scope>NUCLEOTIDE SEQUENCE [LARGE SCALE GENOMIC DNA]</scope>
    <source>
        <strain evidence="9">Candidatus Nitrospira sp. ZN2</strain>
    </source>
</reference>
<dbReference type="NCBIfam" id="TIGR02195">
    <property type="entry name" value="heptsyl_trn_II"/>
    <property type="match status" value="1"/>
</dbReference>
<keyword evidence="4" id="KW-0479">Metal-binding</keyword>
<dbReference type="Gene3D" id="3.40.50.1000">
    <property type="entry name" value="HAD superfamily/HAD-like"/>
    <property type="match status" value="1"/>
</dbReference>
<dbReference type="PANTHER" id="PTHR30160:SF7">
    <property type="entry name" value="ADP-HEPTOSE--LPS HEPTOSYLTRANSFERASE 2"/>
    <property type="match status" value="1"/>
</dbReference>
<dbReference type="PANTHER" id="PTHR30160">
    <property type="entry name" value="TETRAACYLDISACCHARIDE 4'-KINASE-RELATED"/>
    <property type="match status" value="1"/>
</dbReference>
<evidence type="ECO:0000256" key="3">
    <source>
        <dbReference type="ARBA" id="ARBA00022679"/>
    </source>
</evidence>
<dbReference type="InterPro" id="IPR006543">
    <property type="entry name" value="Histidinol-phos"/>
</dbReference>
<dbReference type="GO" id="GO:0016757">
    <property type="term" value="F:glycosyltransferase activity"/>
    <property type="evidence" value="ECO:0007669"/>
    <property type="project" value="UniProtKB-KW"/>
</dbReference>
<dbReference type="EC" id="2.4.99.24" evidence="7"/>
<dbReference type="NCBIfam" id="TIGR01656">
    <property type="entry name" value="Histidinol-ppas"/>
    <property type="match status" value="1"/>
</dbReference>
<dbReference type="Pfam" id="PF13242">
    <property type="entry name" value="Hydrolase_like"/>
    <property type="match status" value="1"/>
</dbReference>
<dbReference type="InterPro" id="IPR002201">
    <property type="entry name" value="Glyco_trans_9"/>
</dbReference>
<dbReference type="NCBIfam" id="TIGR01662">
    <property type="entry name" value="HAD-SF-IIIA"/>
    <property type="match status" value="1"/>
</dbReference>
<evidence type="ECO:0000256" key="4">
    <source>
        <dbReference type="ARBA" id="ARBA00022723"/>
    </source>
</evidence>
<sequence length="563" mass="60754">MRKEEIRRIVVRGPNWLGDAVMCEPALSQVRTLFPHAEITLLVKPAIADLLAHHPAVTRTLVYDDRGRHAGLTGKWTLAGVLRRHRFHLAILFQNAFEAALISFLAGIPRRFGYATDGRSLLLSDPVLVPPRRAQRHQVEYYWDLLKPLGGQGQAPAPRLFVTPEETALIAARLAEAGIGASDLVIGVNPGSTYGHAKRWLPERYAEVVNRVVKDVQGQTGGRVGVAIVGAKGEEPLGKGIADQIKTRTVVCSGQTTVRELMALVKRCQLFLTNDTGPMHVAAAFKVPLVAVFGPTDWQTTSPFGVEAQLVRQPVSCAPCLLRECPIDHRCMTGVTVEQVHAAASRHLPLAVPPPAERALILGAAPSPISLAGVTVFLDRDGTLNIDSGYLKSPDDLTVLPGVGAALARLKQAGARLIVVTNQSGLGRGYFTSKDLEAIHHKLRLVLAEDGVTLDGVYFCPHHPDDRCNCRKPARGMIDRALAELQVDLTRAYVIGDSARDVELARQVGAQGILVMTGPSGAEALADLTARDLSPDHVAEDLSRAVDWIVAHATRMPTADLSQ</sequence>
<dbReference type="Proteomes" id="UP000675880">
    <property type="component" value="Unassembled WGS sequence"/>
</dbReference>
<dbReference type="CDD" id="cd03789">
    <property type="entry name" value="GT9_LPS_heptosyltransferase"/>
    <property type="match status" value="1"/>
</dbReference>
<dbReference type="SUPFAM" id="SSF53756">
    <property type="entry name" value="UDP-Glycosyltransferase/glycogen phosphorylase"/>
    <property type="match status" value="1"/>
</dbReference>
<dbReference type="InterPro" id="IPR051199">
    <property type="entry name" value="LPS_LOS_Heptosyltrfase"/>
</dbReference>
<keyword evidence="10" id="KW-1185">Reference proteome</keyword>
<dbReference type="InterPro" id="IPR006549">
    <property type="entry name" value="HAD-SF_hydro_IIIA"/>
</dbReference>
<dbReference type="InterPro" id="IPR023214">
    <property type="entry name" value="HAD_sf"/>
</dbReference>
<evidence type="ECO:0000256" key="1">
    <source>
        <dbReference type="ARBA" id="ARBA00022490"/>
    </source>
</evidence>
<keyword evidence="5 9" id="KW-0378">Hydrolase</keyword>